<evidence type="ECO:0000259" key="6">
    <source>
        <dbReference type="Pfam" id="PF12698"/>
    </source>
</evidence>
<keyword evidence="8" id="KW-1185">Reference proteome</keyword>
<dbReference type="InParanoid" id="A0A543AX45"/>
<evidence type="ECO:0000313" key="8">
    <source>
        <dbReference type="Proteomes" id="UP000317043"/>
    </source>
</evidence>
<evidence type="ECO:0000256" key="3">
    <source>
        <dbReference type="ARBA" id="ARBA00022989"/>
    </source>
</evidence>
<dbReference type="InterPro" id="IPR017500">
    <property type="entry name" value="Phage_infect_YhgE_N"/>
</dbReference>
<dbReference type="InterPro" id="IPR017501">
    <property type="entry name" value="Phage_infect_YhgE_C"/>
</dbReference>
<reference evidence="7 8" key="1">
    <citation type="submission" date="2019-06" db="EMBL/GenBank/DDBJ databases">
        <title>Sequencing the genomes of 1000 actinobacteria strains.</title>
        <authorList>
            <person name="Klenk H.-P."/>
        </authorList>
    </citation>
    <scope>NUCLEOTIDE SEQUENCE [LARGE SCALE GENOMIC DNA]</scope>
    <source>
        <strain evidence="7 8">DSM 45928</strain>
    </source>
</reference>
<keyword evidence="3 5" id="KW-1133">Transmembrane helix</keyword>
<dbReference type="OrthoDB" id="9811483at2"/>
<dbReference type="Proteomes" id="UP000317043">
    <property type="component" value="Unassembled WGS sequence"/>
</dbReference>
<evidence type="ECO:0000256" key="1">
    <source>
        <dbReference type="ARBA" id="ARBA00004141"/>
    </source>
</evidence>
<dbReference type="InterPro" id="IPR051328">
    <property type="entry name" value="T7SS_ABC-Transporter"/>
</dbReference>
<dbReference type="InterPro" id="IPR013525">
    <property type="entry name" value="ABC2_TM"/>
</dbReference>
<keyword evidence="4 5" id="KW-0472">Membrane</keyword>
<feature type="transmembrane region" description="Helical" evidence="5">
    <location>
        <begin position="562"/>
        <end position="581"/>
    </location>
</feature>
<accession>A0A543AX45</accession>
<dbReference type="RefSeq" id="WP_142039588.1">
    <property type="nucleotide sequence ID" value="NZ_JBHTGS010000001.1"/>
</dbReference>
<sequence length="598" mass="62432">MTAIRLALLELRRFRGHPLRQLTLAALILVPLLFGGLYLWSHWDPYGQAGHIPVAVVNEDTGTEIEGRPFDGGTEFTAQLTSTDDLAWDLVDAERATAGLEAGDYYFSIVVPKDFSRQLAEPGPDRAHVTLQLNDANGYLTAGVAKSMETRLRQHITAAVYVASARTAFGDLAELDTGLDLAAAEAAEVDGAATLAATDAADLGGALSRFQTQSTDLADRIGRLDGSVNSAGARMVGQWPGIQDGSREVADLADGFSDRLADVYASLCPSEAAGSRACRELQATIGDSQRITDGIDGINDTVQDLSTADLTSAADEVSDLASGADRLATGLTDAESVATRLVDNTAQLAEGSQRVSVAVETAATAVPAADPAVNAAAAEVLGAPVVVRESNLHPAGEHGRGLAPLFFAMALWLFGLIAYLVLRTHNPRALSGRVSAATATVAGWLPAVGLGVVGAGVLYFVADVGLGLKPVAPMMALVSMVVGVASFVAIAQLVRLALGSAGNVVMLILLMVQLTASGGLYPLETAPVIFRFLHPILPMTYLVDALRIGVSGGDPANLWRDLLVLLAFGVAALGAGILVTMRNRRWTIHRLHPSVVPS</sequence>
<evidence type="ECO:0000256" key="5">
    <source>
        <dbReference type="SAM" id="Phobius"/>
    </source>
</evidence>
<comment type="subcellular location">
    <subcellularLocation>
        <location evidence="1">Membrane</location>
        <topology evidence="1">Multi-pass membrane protein</topology>
    </subcellularLocation>
</comment>
<organism evidence="7 8">
    <name type="scientific">Stackebrandtia endophytica</name>
    <dbReference type="NCBI Taxonomy" id="1496996"/>
    <lineage>
        <taxon>Bacteria</taxon>
        <taxon>Bacillati</taxon>
        <taxon>Actinomycetota</taxon>
        <taxon>Actinomycetes</taxon>
        <taxon>Glycomycetales</taxon>
        <taxon>Glycomycetaceae</taxon>
        <taxon>Stackebrandtia</taxon>
    </lineage>
</organism>
<dbReference type="NCBIfam" id="TIGR03062">
    <property type="entry name" value="pip_yhgE_Cterm"/>
    <property type="match status" value="1"/>
</dbReference>
<dbReference type="PANTHER" id="PTHR43077:SF10">
    <property type="entry name" value="TRANSPORT PERMEASE PROTEIN"/>
    <property type="match status" value="1"/>
</dbReference>
<dbReference type="Gene3D" id="3.40.1710.10">
    <property type="entry name" value="abc type-2 transporter like domain"/>
    <property type="match status" value="1"/>
</dbReference>
<feature type="transmembrane region" description="Helical" evidence="5">
    <location>
        <begin position="501"/>
        <end position="523"/>
    </location>
</feature>
<protein>
    <submittedName>
        <fullName evidence="7">Putative membrane protein</fullName>
    </submittedName>
</protein>
<feature type="domain" description="ABC-2 type transporter transmembrane" evidence="6">
    <location>
        <begin position="400"/>
        <end position="577"/>
    </location>
</feature>
<evidence type="ECO:0000256" key="2">
    <source>
        <dbReference type="ARBA" id="ARBA00022692"/>
    </source>
</evidence>
<dbReference type="GO" id="GO:0016020">
    <property type="term" value="C:membrane"/>
    <property type="evidence" value="ECO:0007669"/>
    <property type="project" value="UniProtKB-SubCell"/>
</dbReference>
<dbReference type="PANTHER" id="PTHR43077">
    <property type="entry name" value="TRANSPORT PERMEASE YVFS-RELATED"/>
    <property type="match status" value="1"/>
</dbReference>
<dbReference type="AlphaFoldDB" id="A0A543AX45"/>
<evidence type="ECO:0000256" key="4">
    <source>
        <dbReference type="ARBA" id="ARBA00023136"/>
    </source>
</evidence>
<comment type="caution">
    <text evidence="7">The sequence shown here is derived from an EMBL/GenBank/DDBJ whole genome shotgun (WGS) entry which is preliminary data.</text>
</comment>
<dbReference type="EMBL" id="VFOW01000001">
    <property type="protein sequence ID" value="TQL77142.1"/>
    <property type="molecule type" value="Genomic_DNA"/>
</dbReference>
<feature type="transmembrane region" description="Helical" evidence="5">
    <location>
        <begin position="434"/>
        <end position="462"/>
    </location>
</feature>
<dbReference type="GO" id="GO:0140359">
    <property type="term" value="F:ABC-type transporter activity"/>
    <property type="evidence" value="ECO:0007669"/>
    <property type="project" value="InterPro"/>
</dbReference>
<keyword evidence="2 5" id="KW-0812">Transmembrane</keyword>
<feature type="transmembrane region" description="Helical" evidence="5">
    <location>
        <begin position="401"/>
        <end position="422"/>
    </location>
</feature>
<name>A0A543AX45_9ACTN</name>
<feature type="domain" description="ABC-2 type transporter transmembrane" evidence="6">
    <location>
        <begin position="24"/>
        <end position="154"/>
    </location>
</feature>
<dbReference type="Pfam" id="PF12698">
    <property type="entry name" value="ABC2_membrane_3"/>
    <property type="match status" value="2"/>
</dbReference>
<evidence type="ECO:0000313" key="7">
    <source>
        <dbReference type="EMBL" id="TQL77142.1"/>
    </source>
</evidence>
<gene>
    <name evidence="7" type="ORF">FB566_2692</name>
</gene>
<feature type="transmembrane region" description="Helical" evidence="5">
    <location>
        <begin position="21"/>
        <end position="40"/>
    </location>
</feature>
<feature type="transmembrane region" description="Helical" evidence="5">
    <location>
        <begin position="474"/>
        <end position="494"/>
    </location>
</feature>
<dbReference type="NCBIfam" id="TIGR03061">
    <property type="entry name" value="pip_yhgE_Nterm"/>
    <property type="match status" value="1"/>
</dbReference>
<proteinExistence type="predicted"/>